<evidence type="ECO:0000313" key="3">
    <source>
        <dbReference type="Proteomes" id="UP000253426"/>
    </source>
</evidence>
<feature type="transmembrane region" description="Helical" evidence="1">
    <location>
        <begin position="21"/>
        <end position="48"/>
    </location>
</feature>
<accession>A0A366H411</accession>
<dbReference type="EMBL" id="QNRR01000018">
    <property type="protein sequence ID" value="RBP36078.1"/>
    <property type="molecule type" value="Genomic_DNA"/>
</dbReference>
<proteinExistence type="predicted"/>
<keyword evidence="3" id="KW-1185">Reference proteome</keyword>
<protein>
    <submittedName>
        <fullName evidence="2">Prepilin-type N-terminal cleavage/methylation domain-containing protein</fullName>
    </submittedName>
</protein>
<evidence type="ECO:0000256" key="1">
    <source>
        <dbReference type="SAM" id="Phobius"/>
    </source>
</evidence>
<keyword evidence="1" id="KW-0812">Transmembrane</keyword>
<dbReference type="InterPro" id="IPR045584">
    <property type="entry name" value="Pilin-like"/>
</dbReference>
<sequence>MLYQLKSMKSEPALHGKCPRASAGFTLIEISLVISLLVSLLAVIFFGLDVFRQGSDQATCRMQLASVQKAVRSHANLNNMKFTDPLPEDSVVFGGGSPLLAVKPECPAGGLYTWLNAVPAIGVPYGDCTGTTPIHTLTGSVADW</sequence>
<keyword evidence="1" id="KW-1133">Transmembrane helix</keyword>
<gene>
    <name evidence="2" type="ORF">DES53_11827</name>
</gene>
<dbReference type="AlphaFoldDB" id="A0A366H411"/>
<dbReference type="SUPFAM" id="SSF54523">
    <property type="entry name" value="Pili subunits"/>
    <property type="match status" value="1"/>
</dbReference>
<dbReference type="RefSeq" id="WP_170157538.1">
    <property type="nucleotide sequence ID" value="NZ_QNRR01000018.1"/>
</dbReference>
<name>A0A366H411_9BACT</name>
<reference evidence="2 3" key="1">
    <citation type="submission" date="2018-06" db="EMBL/GenBank/DDBJ databases">
        <title>Genomic Encyclopedia of Type Strains, Phase IV (KMG-IV): sequencing the most valuable type-strain genomes for metagenomic binning, comparative biology and taxonomic classification.</title>
        <authorList>
            <person name="Goeker M."/>
        </authorList>
    </citation>
    <scope>NUCLEOTIDE SEQUENCE [LARGE SCALE GENOMIC DNA]</scope>
    <source>
        <strain evidence="2 3">DSM 25532</strain>
    </source>
</reference>
<dbReference type="InterPro" id="IPR012902">
    <property type="entry name" value="N_methyl_site"/>
</dbReference>
<keyword evidence="1" id="KW-0472">Membrane</keyword>
<evidence type="ECO:0000313" key="2">
    <source>
        <dbReference type="EMBL" id="RBP36078.1"/>
    </source>
</evidence>
<dbReference type="PROSITE" id="PS00409">
    <property type="entry name" value="PROKAR_NTER_METHYL"/>
    <property type="match status" value="1"/>
</dbReference>
<comment type="caution">
    <text evidence="2">The sequence shown here is derived from an EMBL/GenBank/DDBJ whole genome shotgun (WGS) entry which is preliminary data.</text>
</comment>
<dbReference type="Proteomes" id="UP000253426">
    <property type="component" value="Unassembled WGS sequence"/>
</dbReference>
<dbReference type="NCBIfam" id="TIGR02532">
    <property type="entry name" value="IV_pilin_GFxxxE"/>
    <property type="match status" value="1"/>
</dbReference>
<organism evidence="2 3">
    <name type="scientific">Roseimicrobium gellanilyticum</name>
    <dbReference type="NCBI Taxonomy" id="748857"/>
    <lineage>
        <taxon>Bacteria</taxon>
        <taxon>Pseudomonadati</taxon>
        <taxon>Verrucomicrobiota</taxon>
        <taxon>Verrucomicrobiia</taxon>
        <taxon>Verrucomicrobiales</taxon>
        <taxon>Verrucomicrobiaceae</taxon>
        <taxon>Roseimicrobium</taxon>
    </lineage>
</organism>